<keyword evidence="1" id="KW-0396">Initiation factor</keyword>
<keyword evidence="1" id="KW-0648">Protein biosynthesis</keyword>
<reference evidence="2" key="1">
    <citation type="journal article" date="2022" name="Nat. Commun.">
        <title>Chromosome evolution and the genetic basis of agronomically important traits in greater yam.</title>
        <authorList>
            <person name="Bredeson J.V."/>
            <person name="Lyons J.B."/>
            <person name="Oniyinde I.O."/>
            <person name="Okereke N.R."/>
            <person name="Kolade O."/>
            <person name="Nnabue I."/>
            <person name="Nwadili C.O."/>
            <person name="Hribova E."/>
            <person name="Parker M."/>
            <person name="Nwogha J."/>
            <person name="Shu S."/>
            <person name="Carlson J."/>
            <person name="Kariba R."/>
            <person name="Muthemba S."/>
            <person name="Knop K."/>
            <person name="Barton G.J."/>
            <person name="Sherwood A.V."/>
            <person name="Lopez-Montes A."/>
            <person name="Asiedu R."/>
            <person name="Jamnadass R."/>
            <person name="Muchugi A."/>
            <person name="Goodstein D."/>
            <person name="Egesi C.N."/>
            <person name="Featherston J."/>
            <person name="Asfaw A."/>
            <person name="Simpson G.G."/>
            <person name="Dolezel J."/>
            <person name="Hendre P.S."/>
            <person name="Van Deynze A."/>
            <person name="Kumar P.L."/>
            <person name="Obidiegwu J.E."/>
            <person name="Bhattacharjee R."/>
            <person name="Rokhsar D.S."/>
        </authorList>
    </citation>
    <scope>NUCLEOTIDE SEQUENCE [LARGE SCALE GENOMIC DNA]</scope>
    <source>
        <strain evidence="2">cv. TDa95/00328</strain>
    </source>
</reference>
<proteinExistence type="predicted"/>
<evidence type="ECO:0000313" key="2">
    <source>
        <dbReference type="Proteomes" id="UP000827976"/>
    </source>
</evidence>
<keyword evidence="2" id="KW-1185">Reference proteome</keyword>
<comment type="caution">
    <text evidence="1">The sequence shown here is derived from an EMBL/GenBank/DDBJ whole genome shotgun (WGS) entry which is preliminary data.</text>
</comment>
<accession>A0ACB7W9L3</accession>
<sequence length="639" mass="72272">MGVELLNNEVAMADIDEPCFSDSETAAYVIEALEGVSKVPSVIAPADRDQYDNLLCILDPTKEMHFQDEALLVVALRTLTQAVHKINPVFHGELLNNIFDMNVWKYGPDTVSTLLELIACLAAVADKFLDTCLHMLVNNFEPHRRLKSSNHQRSLARKEEVHSQLHTVMHYISELVPLAPMKLKYIIDLKMPKCTDSKEVIIVFVDCMLGLENDEIGEFLGGALLAKVVDLLTDLDVNISWEDILQEDTNKGIFDMELEDVEENADGLIGRKSVEEYGVLNGNAFADKLDGLMVAVCKHLTIWASNGRLEAVFANLKEAFRRSVLNAYKSKFAQFVMFYACSLDPDTCGQEFAFMLRDIFLSRTETPISRMSAVGYLASYLSRAKFISTSLAVDILKSLVDWCFEYCQCHNDPEKIINPKANRIFYAGCQAVMYTLCFHMRSIVDDPQLKSKLLGMPLQPILHHALSPLKVCLPSIVHEFLRQVKAANLCKKSVSLFSENLLESDFSKAFGGVERLDMFFPFDPYLLKESDSFIRPNFKFWSSVKTTYSNCNSEDEEDYEDLDVPDFAEIGCFSENHKIETDSDEEDDDDDDNNNDNDLELSMNKMSITPKHSFNPHLMGKQQFPARMPARIRPSVSPP</sequence>
<gene>
    <name evidence="1" type="ORF">IHE45_05G236900</name>
</gene>
<organism evidence="1 2">
    <name type="scientific">Dioscorea alata</name>
    <name type="common">Purple yam</name>
    <dbReference type="NCBI Taxonomy" id="55571"/>
    <lineage>
        <taxon>Eukaryota</taxon>
        <taxon>Viridiplantae</taxon>
        <taxon>Streptophyta</taxon>
        <taxon>Embryophyta</taxon>
        <taxon>Tracheophyta</taxon>
        <taxon>Spermatophyta</taxon>
        <taxon>Magnoliopsida</taxon>
        <taxon>Liliopsida</taxon>
        <taxon>Dioscoreales</taxon>
        <taxon>Dioscoreaceae</taxon>
        <taxon>Dioscorea</taxon>
    </lineage>
</organism>
<protein>
    <submittedName>
        <fullName evidence="1">RNA polymerase I-specific transcription initiation factor RRN3 protein</fullName>
    </submittedName>
</protein>
<name>A0ACB7W9L3_DIOAL</name>
<dbReference type="Proteomes" id="UP000827976">
    <property type="component" value="Chromosome 5"/>
</dbReference>
<dbReference type="EMBL" id="CM037015">
    <property type="protein sequence ID" value="KAH7684364.1"/>
    <property type="molecule type" value="Genomic_DNA"/>
</dbReference>
<evidence type="ECO:0000313" key="1">
    <source>
        <dbReference type="EMBL" id="KAH7684364.1"/>
    </source>
</evidence>